<dbReference type="EMBL" id="JBHSDP010000027">
    <property type="protein sequence ID" value="MFC4331611.1"/>
    <property type="molecule type" value="Genomic_DNA"/>
</dbReference>
<accession>A0ABV8TM20</accession>
<name>A0ABV8TM20_9ACTN</name>
<reference evidence="2" key="1">
    <citation type="journal article" date="2019" name="Int. J. Syst. Evol. Microbiol.">
        <title>The Global Catalogue of Microorganisms (GCM) 10K type strain sequencing project: providing services to taxonomists for standard genome sequencing and annotation.</title>
        <authorList>
            <consortium name="The Broad Institute Genomics Platform"/>
            <consortium name="The Broad Institute Genome Sequencing Center for Infectious Disease"/>
            <person name="Wu L."/>
            <person name="Ma J."/>
        </authorList>
    </citation>
    <scope>NUCLEOTIDE SEQUENCE [LARGE SCALE GENOMIC DNA]</scope>
    <source>
        <strain evidence="2">PCU 347</strain>
    </source>
</reference>
<protein>
    <submittedName>
        <fullName evidence="1">Uncharacterized protein</fullName>
    </submittedName>
</protein>
<gene>
    <name evidence="1" type="ORF">ACFPC0_28330</name>
</gene>
<organism evidence="1 2">
    <name type="scientific">Streptomyces andamanensis</name>
    <dbReference type="NCBI Taxonomy" id="1565035"/>
    <lineage>
        <taxon>Bacteria</taxon>
        <taxon>Bacillati</taxon>
        <taxon>Actinomycetota</taxon>
        <taxon>Actinomycetes</taxon>
        <taxon>Kitasatosporales</taxon>
        <taxon>Streptomycetaceae</taxon>
        <taxon>Streptomyces</taxon>
    </lineage>
</organism>
<sequence>MTGRAIDPDFVSIWKQRESWVNLALYARVEKMQECDRRARYKYTDIAGRERYILLDKDTGAISAEGGVEDILYRAVAMKVASAWLRDGAAPGRLLVQS</sequence>
<proteinExistence type="predicted"/>
<comment type="caution">
    <text evidence="1">The sequence shown here is derived from an EMBL/GenBank/DDBJ whole genome shotgun (WGS) entry which is preliminary data.</text>
</comment>
<dbReference type="RefSeq" id="WP_381742999.1">
    <property type="nucleotide sequence ID" value="NZ_JBHSDP010000027.1"/>
</dbReference>
<evidence type="ECO:0000313" key="1">
    <source>
        <dbReference type="EMBL" id="MFC4331611.1"/>
    </source>
</evidence>
<evidence type="ECO:0000313" key="2">
    <source>
        <dbReference type="Proteomes" id="UP001595824"/>
    </source>
</evidence>
<keyword evidence="2" id="KW-1185">Reference proteome</keyword>
<dbReference type="Proteomes" id="UP001595824">
    <property type="component" value="Unassembled WGS sequence"/>
</dbReference>